<feature type="region of interest" description="Disordered" evidence="5">
    <location>
        <begin position="233"/>
        <end position="259"/>
    </location>
</feature>
<reference evidence="7" key="1">
    <citation type="submission" date="2023-08" db="EMBL/GenBank/DDBJ databases">
        <authorList>
            <person name="Audoor S."/>
            <person name="Bilcke G."/>
        </authorList>
    </citation>
    <scope>NUCLEOTIDE SEQUENCE</scope>
</reference>
<evidence type="ECO:0000313" key="8">
    <source>
        <dbReference type="Proteomes" id="UP001295423"/>
    </source>
</evidence>
<evidence type="ECO:0000256" key="2">
    <source>
        <dbReference type="ARBA" id="ARBA00023125"/>
    </source>
</evidence>
<evidence type="ECO:0000259" key="6">
    <source>
        <dbReference type="SMART" id="SM00415"/>
    </source>
</evidence>
<organism evidence="7 8">
    <name type="scientific">Cylindrotheca closterium</name>
    <dbReference type="NCBI Taxonomy" id="2856"/>
    <lineage>
        <taxon>Eukaryota</taxon>
        <taxon>Sar</taxon>
        <taxon>Stramenopiles</taxon>
        <taxon>Ochrophyta</taxon>
        <taxon>Bacillariophyta</taxon>
        <taxon>Bacillariophyceae</taxon>
        <taxon>Bacillariophycidae</taxon>
        <taxon>Bacillariales</taxon>
        <taxon>Bacillariaceae</taxon>
        <taxon>Cylindrotheca</taxon>
    </lineage>
</organism>
<dbReference type="PANTHER" id="PTHR10015:SF206">
    <property type="entry name" value="HSF-TYPE DNA-BINDING DOMAIN-CONTAINING PROTEIN"/>
    <property type="match status" value="1"/>
</dbReference>
<evidence type="ECO:0000256" key="3">
    <source>
        <dbReference type="ARBA" id="ARBA00023242"/>
    </source>
</evidence>
<keyword evidence="3" id="KW-0539">Nucleus</keyword>
<comment type="caution">
    <text evidence="7">The sequence shown here is derived from an EMBL/GenBank/DDBJ whole genome shotgun (WGS) entry which is preliminary data.</text>
</comment>
<dbReference type="SUPFAM" id="SSF46785">
    <property type="entry name" value="Winged helix' DNA-binding domain"/>
    <property type="match status" value="1"/>
</dbReference>
<dbReference type="InterPro" id="IPR036390">
    <property type="entry name" value="WH_DNA-bd_sf"/>
</dbReference>
<feature type="domain" description="HSF-type DNA-binding" evidence="6">
    <location>
        <begin position="96"/>
        <end position="191"/>
    </location>
</feature>
<feature type="region of interest" description="Disordered" evidence="5">
    <location>
        <begin position="1"/>
        <end position="26"/>
    </location>
</feature>
<keyword evidence="8" id="KW-1185">Reference proteome</keyword>
<dbReference type="GO" id="GO:0043565">
    <property type="term" value="F:sequence-specific DNA binding"/>
    <property type="evidence" value="ECO:0007669"/>
    <property type="project" value="InterPro"/>
</dbReference>
<dbReference type="InterPro" id="IPR036388">
    <property type="entry name" value="WH-like_DNA-bd_sf"/>
</dbReference>
<dbReference type="Proteomes" id="UP001295423">
    <property type="component" value="Unassembled WGS sequence"/>
</dbReference>
<dbReference type="SMART" id="SM00415">
    <property type="entry name" value="HSF"/>
    <property type="match status" value="1"/>
</dbReference>
<dbReference type="Pfam" id="PF00447">
    <property type="entry name" value="HSF_DNA-bind"/>
    <property type="match status" value="1"/>
</dbReference>
<dbReference type="PRINTS" id="PR00056">
    <property type="entry name" value="HSFDOMAIN"/>
</dbReference>
<gene>
    <name evidence="7" type="ORF">CYCCA115_LOCUS23428</name>
</gene>
<dbReference type="FunFam" id="1.10.10.10:FF:000479">
    <property type="entry name" value="Predicted protein"/>
    <property type="match status" value="1"/>
</dbReference>
<protein>
    <recommendedName>
        <fullName evidence="6">HSF-type DNA-binding domain-containing protein</fullName>
    </recommendedName>
</protein>
<keyword evidence="2" id="KW-0238">DNA-binding</keyword>
<comment type="similarity">
    <text evidence="4">Belongs to the HSF family.</text>
</comment>
<dbReference type="Gene3D" id="1.10.10.10">
    <property type="entry name" value="Winged helix-like DNA-binding domain superfamily/Winged helix DNA-binding domain"/>
    <property type="match status" value="1"/>
</dbReference>
<dbReference type="PANTHER" id="PTHR10015">
    <property type="entry name" value="HEAT SHOCK TRANSCRIPTION FACTOR"/>
    <property type="match status" value="1"/>
</dbReference>
<evidence type="ECO:0000256" key="4">
    <source>
        <dbReference type="RuleBase" id="RU004020"/>
    </source>
</evidence>
<feature type="compositionally biased region" description="Polar residues" evidence="5">
    <location>
        <begin position="1"/>
        <end position="10"/>
    </location>
</feature>
<sequence>MSVVQGTIHQAQMAAGEAPSKDSRPKKGYVYHDFAKISEEFHDYDKNEVNPYDHDHLLQVFDESTAMAADQALQQASTASFSSLPQPVQQAPGIVRAQRFPVKLYALLSQPRLSHIITWLPHGRSWRVLDTRAFETSVLPVFFESDNYHSFNRVINAWSFRRRSTGPDKGSYFHELFLRGKPHLHQYIRRIPRSHKKLAMTKKDEPDFYALEISSPLPTLEEEGAARDLRSLNHAKPQFERNQLKAEARTKRLVSHQSA</sequence>
<feature type="compositionally biased region" description="Basic and acidic residues" evidence="5">
    <location>
        <begin position="233"/>
        <end position="250"/>
    </location>
</feature>
<dbReference type="AlphaFoldDB" id="A0AAD2GCU9"/>
<dbReference type="GO" id="GO:0003700">
    <property type="term" value="F:DNA-binding transcription factor activity"/>
    <property type="evidence" value="ECO:0007669"/>
    <property type="project" value="InterPro"/>
</dbReference>
<comment type="subcellular location">
    <subcellularLocation>
        <location evidence="1">Nucleus</location>
    </subcellularLocation>
</comment>
<dbReference type="InterPro" id="IPR000232">
    <property type="entry name" value="HSF_DNA-bd"/>
</dbReference>
<proteinExistence type="inferred from homology"/>
<dbReference type="EMBL" id="CAKOGP040002413">
    <property type="protein sequence ID" value="CAJ1968854.1"/>
    <property type="molecule type" value="Genomic_DNA"/>
</dbReference>
<evidence type="ECO:0000256" key="1">
    <source>
        <dbReference type="ARBA" id="ARBA00004123"/>
    </source>
</evidence>
<accession>A0AAD2GCU9</accession>
<name>A0AAD2GCU9_9STRA</name>
<evidence type="ECO:0000256" key="5">
    <source>
        <dbReference type="SAM" id="MobiDB-lite"/>
    </source>
</evidence>
<dbReference type="GO" id="GO:0005634">
    <property type="term" value="C:nucleus"/>
    <property type="evidence" value="ECO:0007669"/>
    <property type="project" value="UniProtKB-SubCell"/>
</dbReference>
<evidence type="ECO:0000313" key="7">
    <source>
        <dbReference type="EMBL" id="CAJ1968854.1"/>
    </source>
</evidence>